<feature type="transmembrane region" description="Helical" evidence="1">
    <location>
        <begin position="183"/>
        <end position="202"/>
    </location>
</feature>
<reference evidence="2 3" key="1">
    <citation type="submission" date="2018-03" db="EMBL/GenBank/DDBJ databases">
        <title>Genomic Encyclopedia of Archaeal and Bacterial Type Strains, Phase II (KMG-II): from individual species to whole genera.</title>
        <authorList>
            <person name="Goeker M."/>
        </authorList>
    </citation>
    <scope>NUCLEOTIDE SEQUENCE [LARGE SCALE GENOMIC DNA]</scope>
    <source>
        <strain evidence="2 3">DSM 44720</strain>
    </source>
</reference>
<proteinExistence type="predicted"/>
<accession>A0A2T0TAZ5</accession>
<keyword evidence="1" id="KW-0812">Transmembrane</keyword>
<protein>
    <submittedName>
        <fullName evidence="2">Uncharacterized protein</fullName>
    </submittedName>
</protein>
<keyword evidence="1" id="KW-1133">Transmembrane helix</keyword>
<evidence type="ECO:0000313" key="2">
    <source>
        <dbReference type="EMBL" id="PRY42815.1"/>
    </source>
</evidence>
<dbReference type="EMBL" id="PVTF01000004">
    <property type="protein sequence ID" value="PRY42815.1"/>
    <property type="molecule type" value="Genomic_DNA"/>
</dbReference>
<sequence>MTTRVGYWVGGLLFTSGLFHLLVFAVDGGPWEGPVSWRKPVTFGLSFGLTLVTVVWVGTLIRVRPFVVALFTAASVYEVAGITVQAWRGVPSHFNFETPFDTAITAGLALGGGVIIFVVVWFLVTALRARHLTPSMRVAVKVGASVFLAAMVFGAVMIARGTILSRTGHVAEAYGSAGFLKPAHGVAMHGVLVLPLLAWGLTFTSLDEVRRTRVVGWASVGYVVLVVGSVWWSLVAG</sequence>
<feature type="transmembrane region" description="Helical" evidence="1">
    <location>
        <begin position="41"/>
        <end position="59"/>
    </location>
</feature>
<organism evidence="2 3">
    <name type="scientific">Umezawaea tangerina</name>
    <dbReference type="NCBI Taxonomy" id="84725"/>
    <lineage>
        <taxon>Bacteria</taxon>
        <taxon>Bacillati</taxon>
        <taxon>Actinomycetota</taxon>
        <taxon>Actinomycetes</taxon>
        <taxon>Pseudonocardiales</taxon>
        <taxon>Pseudonocardiaceae</taxon>
        <taxon>Umezawaea</taxon>
    </lineage>
</organism>
<feature type="transmembrane region" description="Helical" evidence="1">
    <location>
        <begin position="7"/>
        <end position="26"/>
    </location>
</feature>
<gene>
    <name evidence="2" type="ORF">CLV43_104652</name>
</gene>
<name>A0A2T0TAZ5_9PSEU</name>
<feature type="transmembrane region" description="Helical" evidence="1">
    <location>
        <begin position="107"/>
        <end position="127"/>
    </location>
</feature>
<dbReference type="Proteomes" id="UP000239494">
    <property type="component" value="Unassembled WGS sequence"/>
</dbReference>
<evidence type="ECO:0000256" key="1">
    <source>
        <dbReference type="SAM" id="Phobius"/>
    </source>
</evidence>
<keyword evidence="1" id="KW-0472">Membrane</keyword>
<dbReference type="RefSeq" id="WP_106188170.1">
    <property type="nucleotide sequence ID" value="NZ_PVTF01000004.1"/>
</dbReference>
<feature type="transmembrane region" description="Helical" evidence="1">
    <location>
        <begin position="139"/>
        <end position="163"/>
    </location>
</feature>
<evidence type="ECO:0000313" key="3">
    <source>
        <dbReference type="Proteomes" id="UP000239494"/>
    </source>
</evidence>
<dbReference type="AlphaFoldDB" id="A0A2T0TAZ5"/>
<feature type="transmembrane region" description="Helical" evidence="1">
    <location>
        <begin position="214"/>
        <end position="234"/>
    </location>
</feature>
<keyword evidence="3" id="KW-1185">Reference proteome</keyword>
<feature type="transmembrane region" description="Helical" evidence="1">
    <location>
        <begin position="66"/>
        <end position="87"/>
    </location>
</feature>
<dbReference type="OrthoDB" id="343560at2"/>
<comment type="caution">
    <text evidence="2">The sequence shown here is derived from an EMBL/GenBank/DDBJ whole genome shotgun (WGS) entry which is preliminary data.</text>
</comment>